<evidence type="ECO:0000313" key="5">
    <source>
        <dbReference type="EMBL" id="KAK2941047.1"/>
    </source>
</evidence>
<name>A0ABQ9WNJ4_9EUKA</name>
<dbReference type="Proteomes" id="UP001281761">
    <property type="component" value="Unassembled WGS sequence"/>
</dbReference>
<feature type="signal peptide" evidence="3">
    <location>
        <begin position="1"/>
        <end position="19"/>
    </location>
</feature>
<keyword evidence="2" id="KW-1133">Transmembrane helix</keyword>
<gene>
    <name evidence="5" type="ORF">BLNAU_24043</name>
</gene>
<dbReference type="Pfam" id="PF07714">
    <property type="entry name" value="PK_Tyr_Ser-Thr"/>
    <property type="match status" value="1"/>
</dbReference>
<keyword evidence="2" id="KW-0472">Membrane</keyword>
<dbReference type="SUPFAM" id="SSF56112">
    <property type="entry name" value="Protein kinase-like (PK-like)"/>
    <property type="match status" value="1"/>
</dbReference>
<feature type="chain" id="PRO_5045278914" description="Protein kinase domain-containing protein" evidence="3">
    <location>
        <begin position="20"/>
        <end position="3649"/>
    </location>
</feature>
<feature type="transmembrane region" description="Helical" evidence="2">
    <location>
        <begin position="3317"/>
        <end position="3340"/>
    </location>
</feature>
<dbReference type="InterPro" id="IPR011050">
    <property type="entry name" value="Pectin_lyase_fold/virulence"/>
</dbReference>
<keyword evidence="3" id="KW-0732">Signal</keyword>
<keyword evidence="6" id="KW-1185">Reference proteome</keyword>
<organism evidence="5 6">
    <name type="scientific">Blattamonas nauphoetae</name>
    <dbReference type="NCBI Taxonomy" id="2049346"/>
    <lineage>
        <taxon>Eukaryota</taxon>
        <taxon>Metamonada</taxon>
        <taxon>Preaxostyla</taxon>
        <taxon>Oxymonadida</taxon>
        <taxon>Blattamonas</taxon>
    </lineage>
</organism>
<proteinExistence type="predicted"/>
<feature type="region of interest" description="Disordered" evidence="1">
    <location>
        <begin position="3624"/>
        <end position="3649"/>
    </location>
</feature>
<sequence length="3649" mass="391694">MISLSLVCCCFFLSDAGQSQPKCTDSKSLLNIITSHLCQNNDFSTKQFSIELESDAYFGLNLPLLSQHLSLVGSKTTTLLPLRDAEEDNQATSSTSLSSKSLLSSILVVENSTIHISSIHFKQPSPDDVRSSTSNHNTAPTTVHSAIIVDSAAIMSDSSFEVSCGMPPLLVMPSSSPTSSASSSVVILSCSLRTVDYLLGSFCLASNARADSLRVDVSISGIHLHSSHFIGSHGVVCSTDSRQHSIFGHSSIASSLISNVTSQIIQTQTTTTMDQQITGSELLHVDNALYGTATASLTTSASSLCLNSSVLECINHHNKNEQNDEKITFTVNSAADRSHYDTQTANQLFEHCIFKSTTPSTSFRIIEKSNVIGPFKIIGCDFKVSFGSSFVGVMTLKAETDAFPLFLFDSSSVTFSSTSATPTANTQLLLYYSFNVHLISSNFTTPSPEQKSCARFLASFSSISFTTFSNCIFERQSTNESGACYADSGSNSVNLWTSCKFTNCETSQSGGAAQLLNSVSKFFHCEFSSNTAQMKGGALLLSWPVYNYMQDCHFRENEAREKYSEKNPNLTHYRGNDISITEYSTGHVSSTTIGCSSTSSKPKVGFFQSALTNGNLTTEDKILPNPETPSLPKAAGEWWVEISGSGEACTKPTPCSALSDAITNSEATNGFNLIHVDSGVFTLAETTLAISVEFQGMGWDVNSSAFSQIKTGGMRVSGSGNVSLTSLSLHPSSPSATLVSLDSASAKFLLSNVWVEQIAEHTVALFSFSAGSATFEQSVLNTISLTKTAAISLSGTATFTVKRCWFMEVKRKSGNGGSVIDSSTNGRVLIEYSDFGRCSSSGRAGCCDFTSSGSLSQVSLPNTYFSNNLANKSTDVPLTSFGNDLAFSGFTSGKLTLTSARSISTQPHYLTDTSASSFDAIPLNFFQYSVDFPIGSRFTRGTPSSSFTSFNNLMETLSATTATLPIWFVSSQYGPLKAITLIDKQFSFRGSSMTLNLDGKEEIVLKGKSYFRVWEGSFTVPFSIQHCPFIVQDSAGLSFYWTSISFMSSQHTDSFIRNSGGSVSIQNTRITKTGLDFGSHSFIESTGGTVEFTSMHFFWITSSSNGAVLNAKGTTLTSTLSCFENCSATNGGALAIEVSNTATSTITHASTSTFATTFTNCRAVGADGSLEKPTGKGGAIFVNGSTTNSSPLKFFSSSSDDARFENNFGREGNDVYVTSSVFSGKTLSQISSFRGGSHSLNFRVIVEGLGIDENQKDEVQNKLLPSPKVSVNGSELDLYGNPSGKDDITCKWTSSFCATLVYGIKFLKQKALDGSTIPQTIQFLHNMTYTEKSVEVSDQDVTVTGTSARSPAQATILRSLVEIDEAMAVGSFLFQVHNQAKLKVTNLDIKSKAGCGVFELLGDGKGLELLDIAVISKEDVTHSCSLVKTASGPVVISQSTFNTTRGSTKPAIFTTPLIAISAGSESLSLISTTFSKLQATMCPLLDMSTEGTITFNSVSFADSYRSDSNDTLVLVRSPRLSHTVSTLLWPHFDTASTPLLQFLAQDTSLASDDPFFESSLLFYLLLPADEVHAGLANEGDSAHPNCGSARLRCSSLDSAFRSATARLISTVLVDDSLALEDAFSVSKGFTMMSSSSTVRTVTQNSDGWIEVDGATASLDLSLLSFVLSSSSEAACLFSVEQGTLSLTSCEIGEVGSTTTLGQNVVRLIDVGPKGVLSLSNTTITSLTFTHASAGTLIHLSLGSQFSMSSDCVVNSIASKGVGSIVFIETEDITSTASSPSFTFLKITLAIPTDRQFTELERNMFVGKEEAKEESLLWSWFPHSDTDETIFVASEGMDHINCGLIALPCSSFEKAFLKLKSGTTKLLLNTSSSLSQSLTPSSSSFAITSFTSPTRHSLSVTSSGSFSVTTQSLSIKSVDFEKALDSEKLASSLFTLTSSSCLSLTAVSFSSLSTADSGSLIHSTSSGTMKLHSVSFSHCNEELSKKGRVIHISKNSFSSGDVIMKSVSFTITAGKEGTDVLLVGTGIGNLVTTDSFEGTFGNEDDLSLLKLNQFLGEDQTTPEHSGPLAYFIFPHSDGDVAVDSSFFDHANCGKKKLPCSSLSHGWSQLKDSSSVVISSTTTLSSSLATAQTSQTLKSMSSALTVAVAESGSFIVSAGTSLSLSMLDFSNVAQSLSSSSFISLANTASLSVTSCSFTAFTSSSASGSVLSGSVGEGCTVMFDSTKFVSCSSKNIEGSGVLDITLLTDTSSFLLSTDSSFEKCLSTGINSHYLLLSHPTLNRSVLENSLKLDWTKDSSTATQFVGKEGDFLPLVPLFLYFTPMELTGHLNPKWSDMSVCGLSVYPCKSLPSLWKRFGEKSDLTDVTIEVEGDVEQVEPMLFDKNVRLNGGGHTLTINERESTRNTESGLFGVSKEAEVTTVNVKIETLKSGSLSDCHSSSSLTLKDSSVTQLVPSIAGCLVCVKEGASLVVTNTSFSSVSSTHSLAGVIVASVLEECLFKLDNLTFSSCSCSGRSHCVWMELVNTTSSPSFDYSMTDLKFEVTSTQTQNNAESTAGIDVYLVGNNLDSMIEANLWEGSWDRLKERSIWADDTKSGVNSSILPYLVDIAETVEVDESGWPFLKCGHFFLFCETLHFGLDRMKSANLGSMTIINSASLVTTMEAKGVFSIVGKTSLSELSLSEDGRIEVVRDEPSTESHLTLDTLSLLFLSTRQSQSFIASTQCSLSLLACSLSSPSGSILNVHLIEMSDGSLNMNGVTSSSIRTTTSLFSTSSSVMIESCSFEQVSRSSDGPSILVASLSDTHHVSMKNTKMGGSLSNGKSHWALLKGVDSESEKEESWAGTFNASCALSSVMIERDPSTLTFDATFNPFSLLYCFHGRTESEIVVETTSTSEDHPLCGNLKLPCRTVDAGFGLTKEGTVKISGNGELRSKMEFDGIDVAVSSLRHSGSLLVVGKGQIVNGESNGLDYLTISELVVNLDGSTLTSDEGVFENRGGILVLKGVNVTRNKMIESAVVKVSGGKLNISSTHFMSLSSSCPLISLSSFESAQLDFVSVSDWTGSTFLTASNGKSLLTLQDSVFDGVLERSESNEEDLCSWSSGMMKLTNTSTKLFRTTFAQLQTGALVVDGGSVTLHTTAFEDNTIDHSLFPSFHRNIACSNKSTIQVLSLSGGDGTKDSPSAWISSSDCMLTSSVVNVDAPLFIPTLAENECSSSKDRKTGVFSISLRGTTLIPCSLMLEIFSKGNESDRAVVNLSSKPTTFWNETHLNLTLSLTTHLSELSEANEWRGRLKYGNGVVTSDFLVKVTAESEKKAYTKEMMKTMIPIIIGVVVTLLVIFLLVIVLLCRRLKKSKAKKDSERETEELNQVEIKFDEFGENHFDQSVNMIKANSALTFSDNDSCSTNEEKHKTASVVPLLETDDQLESSKQELKAVVIRDEKIGEMNVVVRETLYSRLHSQQNPFNPKPMDKTAVKQKITRGLVLLAREKPHSEILSKLTSHWVLFDANDDVLFRLNTPKDIATISQPQMEGGEKGEVRQNEEQRWVPPEEADRKEIVDASHGTVFRLGLVLWEIETGLVPFGEIDAINAQRQLGSGILPKMDRVSPEMAELIENCLQIDPLKRPTLASISQHFNGKTKDDGGETEKKSDGNDVVLHP</sequence>
<dbReference type="PROSITE" id="PS50011">
    <property type="entry name" value="PROTEIN_KINASE_DOM"/>
    <property type="match status" value="1"/>
</dbReference>
<dbReference type="InterPro" id="IPR000719">
    <property type="entry name" value="Prot_kinase_dom"/>
</dbReference>
<evidence type="ECO:0000256" key="2">
    <source>
        <dbReference type="SAM" id="Phobius"/>
    </source>
</evidence>
<evidence type="ECO:0000259" key="4">
    <source>
        <dbReference type="PROSITE" id="PS50011"/>
    </source>
</evidence>
<feature type="compositionally biased region" description="Basic and acidic residues" evidence="1">
    <location>
        <begin position="3523"/>
        <end position="3536"/>
    </location>
</feature>
<dbReference type="Gene3D" id="1.10.510.10">
    <property type="entry name" value="Transferase(Phosphotransferase) domain 1"/>
    <property type="match status" value="1"/>
</dbReference>
<feature type="domain" description="Protein kinase" evidence="4">
    <location>
        <begin position="3281"/>
        <end position="3627"/>
    </location>
</feature>
<dbReference type="EMBL" id="JARBJD010000560">
    <property type="protein sequence ID" value="KAK2941047.1"/>
    <property type="molecule type" value="Genomic_DNA"/>
</dbReference>
<evidence type="ECO:0000256" key="3">
    <source>
        <dbReference type="SAM" id="SignalP"/>
    </source>
</evidence>
<dbReference type="InterPro" id="IPR001245">
    <property type="entry name" value="Ser-Thr/Tyr_kinase_cat_dom"/>
</dbReference>
<accession>A0ABQ9WNJ4</accession>
<evidence type="ECO:0000256" key="1">
    <source>
        <dbReference type="SAM" id="MobiDB-lite"/>
    </source>
</evidence>
<feature type="region of interest" description="Disordered" evidence="1">
    <location>
        <begin position="3520"/>
        <end position="3542"/>
    </location>
</feature>
<evidence type="ECO:0000313" key="6">
    <source>
        <dbReference type="Proteomes" id="UP001281761"/>
    </source>
</evidence>
<protein>
    <recommendedName>
        <fullName evidence="4">Protein kinase domain-containing protein</fullName>
    </recommendedName>
</protein>
<comment type="caution">
    <text evidence="5">The sequence shown here is derived from an EMBL/GenBank/DDBJ whole genome shotgun (WGS) entry which is preliminary data.</text>
</comment>
<reference evidence="5 6" key="1">
    <citation type="journal article" date="2022" name="bioRxiv">
        <title>Genomics of Preaxostyla Flagellates Illuminates Evolutionary Transitions and the Path Towards Mitochondrial Loss.</title>
        <authorList>
            <person name="Novak L.V.F."/>
            <person name="Treitli S.C."/>
            <person name="Pyrih J."/>
            <person name="Halakuc P."/>
            <person name="Pipaliya S.V."/>
            <person name="Vacek V."/>
            <person name="Brzon O."/>
            <person name="Soukal P."/>
            <person name="Eme L."/>
            <person name="Dacks J.B."/>
            <person name="Karnkowska A."/>
            <person name="Elias M."/>
            <person name="Hampl V."/>
        </authorList>
    </citation>
    <scope>NUCLEOTIDE SEQUENCE [LARGE SCALE GENOMIC DNA]</scope>
    <source>
        <strain evidence="5">NAU3</strain>
        <tissue evidence="5">Gut</tissue>
    </source>
</reference>
<keyword evidence="2" id="KW-0812">Transmembrane</keyword>
<dbReference type="SUPFAM" id="SSF51126">
    <property type="entry name" value="Pectin lyase-like"/>
    <property type="match status" value="1"/>
</dbReference>
<dbReference type="InterPro" id="IPR011009">
    <property type="entry name" value="Kinase-like_dom_sf"/>
</dbReference>
<feature type="compositionally biased region" description="Basic and acidic residues" evidence="1">
    <location>
        <begin position="3628"/>
        <end position="3642"/>
    </location>
</feature>